<dbReference type="GO" id="GO:0060271">
    <property type="term" value="P:cilium assembly"/>
    <property type="evidence" value="ECO:0007669"/>
    <property type="project" value="TreeGrafter"/>
</dbReference>
<dbReference type="PANTHER" id="PTHR21223">
    <property type="entry name" value="CBY1-INTERACTING BAR DOMAIN-CONTAINING PROTEIN HOMOLOG"/>
    <property type="match status" value="1"/>
</dbReference>
<evidence type="ECO:0008006" key="4">
    <source>
        <dbReference type="Google" id="ProtNLM"/>
    </source>
</evidence>
<proteinExistence type="predicted"/>
<dbReference type="GO" id="GO:0036064">
    <property type="term" value="C:ciliary basal body"/>
    <property type="evidence" value="ECO:0007669"/>
    <property type="project" value="TreeGrafter"/>
</dbReference>
<organism evidence="2 3">
    <name type="scientific">Scylla paramamosain</name>
    <name type="common">Mud crab</name>
    <dbReference type="NCBI Taxonomy" id="85552"/>
    <lineage>
        <taxon>Eukaryota</taxon>
        <taxon>Metazoa</taxon>
        <taxon>Ecdysozoa</taxon>
        <taxon>Arthropoda</taxon>
        <taxon>Crustacea</taxon>
        <taxon>Multicrustacea</taxon>
        <taxon>Malacostraca</taxon>
        <taxon>Eumalacostraca</taxon>
        <taxon>Eucarida</taxon>
        <taxon>Decapoda</taxon>
        <taxon>Pleocyemata</taxon>
        <taxon>Brachyura</taxon>
        <taxon>Eubrachyura</taxon>
        <taxon>Portunoidea</taxon>
        <taxon>Portunidae</taxon>
        <taxon>Portuninae</taxon>
        <taxon>Scylla</taxon>
    </lineage>
</organism>
<accession>A0AAW0UXD5</accession>
<dbReference type="GO" id="GO:0035869">
    <property type="term" value="C:ciliary transition zone"/>
    <property type="evidence" value="ECO:0007669"/>
    <property type="project" value="TreeGrafter"/>
</dbReference>
<dbReference type="Pfam" id="PF06730">
    <property type="entry name" value="FAM92"/>
    <property type="match status" value="1"/>
</dbReference>
<dbReference type="InterPro" id="IPR027267">
    <property type="entry name" value="AH/BAR_dom_sf"/>
</dbReference>
<keyword evidence="1" id="KW-0175">Coiled coil</keyword>
<feature type="coiled-coil region" evidence="1">
    <location>
        <begin position="160"/>
        <end position="187"/>
    </location>
</feature>
<reference evidence="2 3" key="1">
    <citation type="submission" date="2023-03" db="EMBL/GenBank/DDBJ databases">
        <title>High-quality genome of Scylla paramamosain provides insights in environmental adaptation.</title>
        <authorList>
            <person name="Zhang L."/>
        </authorList>
    </citation>
    <scope>NUCLEOTIDE SEQUENCE [LARGE SCALE GENOMIC DNA]</scope>
    <source>
        <strain evidence="2">LZ_2023a</strain>
        <tissue evidence="2">Muscle</tissue>
    </source>
</reference>
<evidence type="ECO:0000313" key="2">
    <source>
        <dbReference type="EMBL" id="KAK8404581.1"/>
    </source>
</evidence>
<protein>
    <recommendedName>
        <fullName evidence="4">Protein FAM92A1</fullName>
    </recommendedName>
</protein>
<comment type="caution">
    <text evidence="2">The sequence shown here is derived from an EMBL/GenBank/DDBJ whole genome shotgun (WGS) entry which is preliminary data.</text>
</comment>
<name>A0AAW0UXD5_SCYPA</name>
<dbReference type="SUPFAM" id="SSF103657">
    <property type="entry name" value="BAR/IMD domain-like"/>
    <property type="match status" value="1"/>
</dbReference>
<dbReference type="Gene3D" id="1.20.1270.60">
    <property type="entry name" value="Arfaptin homology (AH) domain/BAR domain"/>
    <property type="match status" value="1"/>
</dbReference>
<dbReference type="EMBL" id="JARAKH010000004">
    <property type="protein sequence ID" value="KAK8404581.1"/>
    <property type="molecule type" value="Genomic_DNA"/>
</dbReference>
<dbReference type="PANTHER" id="PTHR21223:SF2">
    <property type="entry name" value="CBY1-INTERACTING BAR DOMAIN-CONTAINING PROTEIN HOMOLOG"/>
    <property type="match status" value="1"/>
</dbReference>
<gene>
    <name evidence="2" type="ORF">O3P69_007680</name>
</gene>
<dbReference type="InterPro" id="IPR009602">
    <property type="entry name" value="CBAR/FAM92"/>
</dbReference>
<evidence type="ECO:0000256" key="1">
    <source>
        <dbReference type="SAM" id="Coils"/>
    </source>
</evidence>
<evidence type="ECO:0000313" key="3">
    <source>
        <dbReference type="Proteomes" id="UP001487740"/>
    </source>
</evidence>
<keyword evidence="3" id="KW-1185">Reference proteome</keyword>
<dbReference type="Proteomes" id="UP001487740">
    <property type="component" value="Unassembled WGS sequence"/>
</dbReference>
<sequence length="303" mass="34561">MFGSSNSLNKVHSGQMKFIQERVAGVEKHFGQICRALAAYAKREAKLRDKGDEVSKALQEYGEVESLNKSLRAALCETADSLTAIQDYRDVKVERLDARVVEEIAAYGGICRTAKDELKRSFDSRQREIAHRHSLEKTKSRHPQNRQQIIIAETKLQKSTTEAQRACKNLEDQMDQFEQKKVSDLKKILKEFIQIELAFHAKALELYTRAYNQVSSIEEEEDLEAFRNARDVFDAEFRNALKGNVAGRAEAVGVGEGSSLSPVILNSRHSRHTRKKRDLKKSMEKLQVEDYEEIHQSSSSEED</sequence>
<dbReference type="AlphaFoldDB" id="A0AAW0UXD5"/>